<reference evidence="6" key="1">
    <citation type="submission" date="2019-08" db="EMBL/GenBank/DDBJ databases">
        <title>Genomic characterization of a novel candidate phylum (ARYD3) from a high temperature, high salinity tertiary oil reservoir in north central Oklahoma, USA.</title>
        <authorList>
            <person name="Youssef N.H."/>
            <person name="Yadav A."/>
            <person name="Elshahed M.S."/>
        </authorList>
    </citation>
    <scope>NUCLEOTIDE SEQUENCE [LARGE SCALE GENOMIC DNA]</scope>
    <source>
        <strain evidence="6">ARYD3</strain>
    </source>
</reference>
<dbReference type="PANTHER" id="PTHR14226:SF76">
    <property type="entry name" value="NTE FAMILY PROTEIN RSSA"/>
    <property type="match status" value="1"/>
</dbReference>
<dbReference type="Pfam" id="PF01734">
    <property type="entry name" value="Patatin"/>
    <property type="match status" value="1"/>
</dbReference>
<dbReference type="InterPro" id="IPR050301">
    <property type="entry name" value="NTE"/>
</dbReference>
<accession>A0A5D0MES3</accession>
<evidence type="ECO:0000256" key="1">
    <source>
        <dbReference type="ARBA" id="ARBA00022801"/>
    </source>
</evidence>
<dbReference type="Gene3D" id="3.40.1090.10">
    <property type="entry name" value="Cytosolic phospholipase A2 catalytic domain"/>
    <property type="match status" value="2"/>
</dbReference>
<feature type="short sequence motif" description="GXGXXG" evidence="4">
    <location>
        <begin position="54"/>
        <end position="59"/>
    </location>
</feature>
<gene>
    <name evidence="6" type="ORF">FXF47_00065</name>
</gene>
<proteinExistence type="predicted"/>
<dbReference type="PROSITE" id="PS51635">
    <property type="entry name" value="PNPLA"/>
    <property type="match status" value="1"/>
</dbReference>
<dbReference type="Proteomes" id="UP000324143">
    <property type="component" value="Unassembled WGS sequence"/>
</dbReference>
<sequence>MKKYFIIIIIFLLICVSLSYSEPVRFKYQKNILPTGKIKIDKLKRKYWGIALSGGGARGFAHLGFMKALEEEGIEPDMLSGTSMGAVVGGFLAAGYEMEKIIKLMNSVDFEAIFSNDPGREDVIMHNKNYYDMFMGSVNITKRGLELPASILSGYKIQKLFLRYLSPITTIEEFNNFNNLYYPCRIVAADIKTGGGYIWDSGDLGIAVRSSMNIPGVFPPLKIGDYQLVDGGVYENLPLSQLDNLGANFKVGIDLSQKPAESVSTMMDTFRQLTSIFIYNQTKQNYKKADKIYNLPLDNIKSSDFDKYDEIYQKGYEFAKKHIRSFKRDLELSQKKFYVKNIVYKKQDYPVNDYLTEENIYNKIEKIISSKNLWLFEARLNNENIYVRKSVILKNIKIKSPDKTISFQTETLENTRKLLEKIKEIEYKKGYRATLICNYEIRGDTLLINTKNLKIDSIEVRNNDYISNRFIKKYFQKKGELFFDKHLLKYLDRLYGTGFFEIVLPYFENKDNKTVLVIYVKEKKRAKLSLAGNFVLGKGFQAYSRIDYNNLFGWNEILTHELKLDKDRHSRLTYFSPMLLNLPVRFTLGGGYQEESDYPGASYTQKKFYGFSGINLFKYISGLEFKIFYEEYSPFEDEYLKYFRTNLEFNIDHLNSQNLKLEGYNLVASYEKPITNLNYDKITFSYENYINIDNTLTIFGDFFGGQISGENYVYNNLINYENLFENDDYSYYENIYDLKVGMKYTGEKKIIVPYVFYGALADDRINNLKSYFGIGFERKIILLRYINWELCFNRDIKDISLRIGVKIKEGY</sequence>
<feature type="active site" description="Proton acceptor" evidence="4">
    <location>
        <position position="230"/>
    </location>
</feature>
<protein>
    <recommendedName>
        <fullName evidence="5">PNPLA domain-containing protein</fullName>
    </recommendedName>
</protein>
<comment type="caution">
    <text evidence="6">The sequence shown here is derived from an EMBL/GenBank/DDBJ whole genome shotgun (WGS) entry which is preliminary data.</text>
</comment>
<evidence type="ECO:0000256" key="4">
    <source>
        <dbReference type="PROSITE-ProRule" id="PRU01161"/>
    </source>
</evidence>
<organism evidence="6 7">
    <name type="scientific">Candidatus Mcinerneyibacterium aminivorans</name>
    <dbReference type="NCBI Taxonomy" id="2703815"/>
    <lineage>
        <taxon>Bacteria</taxon>
        <taxon>Candidatus Macinerneyibacteriota</taxon>
        <taxon>Candidatus Mcinerneyibacteria</taxon>
        <taxon>Candidatus Mcinerneyibacteriales</taxon>
        <taxon>Candidatus Mcinerneyibacteriaceae</taxon>
        <taxon>Candidatus Mcinerneyibacterium</taxon>
    </lineage>
</organism>
<keyword evidence="1 4" id="KW-0378">Hydrolase</keyword>
<dbReference type="SUPFAM" id="SSF52151">
    <property type="entry name" value="FabD/lysophospholipase-like"/>
    <property type="match status" value="1"/>
</dbReference>
<evidence type="ECO:0000256" key="2">
    <source>
        <dbReference type="ARBA" id="ARBA00022963"/>
    </source>
</evidence>
<keyword evidence="3 4" id="KW-0443">Lipid metabolism</keyword>
<feature type="short sequence motif" description="GXSXG" evidence="4">
    <location>
        <begin position="81"/>
        <end position="85"/>
    </location>
</feature>
<evidence type="ECO:0000259" key="5">
    <source>
        <dbReference type="PROSITE" id="PS51635"/>
    </source>
</evidence>
<feature type="domain" description="PNPLA" evidence="5">
    <location>
        <begin position="50"/>
        <end position="243"/>
    </location>
</feature>
<name>A0A5D0MES3_9BACT</name>
<dbReference type="CDD" id="cd07205">
    <property type="entry name" value="Pat_PNPLA6_PNPLA7_NTE1_like"/>
    <property type="match status" value="1"/>
</dbReference>
<evidence type="ECO:0000313" key="6">
    <source>
        <dbReference type="EMBL" id="TYB32167.1"/>
    </source>
</evidence>
<evidence type="ECO:0000313" key="7">
    <source>
        <dbReference type="Proteomes" id="UP000324143"/>
    </source>
</evidence>
<keyword evidence="7" id="KW-1185">Reference proteome</keyword>
<dbReference type="AlphaFoldDB" id="A0A5D0MES3"/>
<dbReference type="InterPro" id="IPR016035">
    <property type="entry name" value="Acyl_Trfase/lysoPLipase"/>
</dbReference>
<dbReference type="GO" id="GO:0016787">
    <property type="term" value="F:hydrolase activity"/>
    <property type="evidence" value="ECO:0007669"/>
    <property type="project" value="UniProtKB-UniRule"/>
</dbReference>
<feature type="short sequence motif" description="DGA/G" evidence="4">
    <location>
        <begin position="230"/>
        <end position="232"/>
    </location>
</feature>
<dbReference type="Gene3D" id="3.10.20.310">
    <property type="entry name" value="membrane protein fhac"/>
    <property type="match status" value="1"/>
</dbReference>
<feature type="active site" description="Nucleophile" evidence="4">
    <location>
        <position position="83"/>
    </location>
</feature>
<keyword evidence="2 4" id="KW-0442">Lipid degradation</keyword>
<evidence type="ECO:0000256" key="3">
    <source>
        <dbReference type="ARBA" id="ARBA00023098"/>
    </source>
</evidence>
<dbReference type="EMBL" id="VSIX01000003">
    <property type="protein sequence ID" value="TYB32167.1"/>
    <property type="molecule type" value="Genomic_DNA"/>
</dbReference>
<dbReference type="InterPro" id="IPR002641">
    <property type="entry name" value="PNPLA_dom"/>
</dbReference>
<dbReference type="PANTHER" id="PTHR14226">
    <property type="entry name" value="NEUROPATHY TARGET ESTERASE/SWISS CHEESE D.MELANOGASTER"/>
    <property type="match status" value="1"/>
</dbReference>
<dbReference type="GO" id="GO:0016042">
    <property type="term" value="P:lipid catabolic process"/>
    <property type="evidence" value="ECO:0007669"/>
    <property type="project" value="UniProtKB-UniRule"/>
</dbReference>